<dbReference type="WBParaSite" id="TMUE_3000014458.1">
    <property type="protein sequence ID" value="TMUE_3000014458.1"/>
    <property type="gene ID" value="WBGene00285873"/>
</dbReference>
<evidence type="ECO:0000256" key="3">
    <source>
        <dbReference type="ARBA" id="ARBA00022679"/>
    </source>
</evidence>
<dbReference type="GO" id="GO:0071885">
    <property type="term" value="F:N-terminal protein N-methyltransferase activity"/>
    <property type="evidence" value="ECO:0007669"/>
    <property type="project" value="UniProtKB-EC"/>
</dbReference>
<dbReference type="GO" id="GO:0032259">
    <property type="term" value="P:methylation"/>
    <property type="evidence" value="ECO:0007669"/>
    <property type="project" value="UniProtKB-KW"/>
</dbReference>
<dbReference type="Proteomes" id="UP000046395">
    <property type="component" value="Unassembled WGS sequence"/>
</dbReference>
<evidence type="ECO:0000256" key="6">
    <source>
        <dbReference type="ARBA" id="ARBA00039449"/>
    </source>
</evidence>
<comment type="catalytic activity">
    <reaction evidence="9">
        <text>N-terminal L-prolyl-L-prolyl-L-lysyl-[protein] + 2 S-adenosyl-L-methionine = N-terminal N,N-dimethyl-L-prolyl-L-prolyl-L-lysyl-[protein] + 2 S-adenosyl-L-homocysteine + 2 H(+)</text>
        <dbReference type="Rhea" id="RHEA:54736"/>
        <dbReference type="Rhea" id="RHEA-COMP:13787"/>
        <dbReference type="Rhea" id="RHEA-COMP:13974"/>
        <dbReference type="ChEBI" id="CHEBI:15378"/>
        <dbReference type="ChEBI" id="CHEBI:57856"/>
        <dbReference type="ChEBI" id="CHEBI:59789"/>
        <dbReference type="ChEBI" id="CHEBI:138059"/>
        <dbReference type="ChEBI" id="CHEBI:138318"/>
        <dbReference type="EC" id="2.1.1.244"/>
    </reaction>
</comment>
<evidence type="ECO:0000256" key="10">
    <source>
        <dbReference type="ARBA" id="ARBA00048167"/>
    </source>
</evidence>
<name>A0A5S6R4V3_TRIMR</name>
<accession>A0A5S6R4V3</accession>
<evidence type="ECO:0000256" key="11">
    <source>
        <dbReference type="PIRSR" id="PIRSR016958-1"/>
    </source>
</evidence>
<evidence type="ECO:0000256" key="2">
    <source>
        <dbReference type="ARBA" id="ARBA00022603"/>
    </source>
</evidence>
<proteinExistence type="inferred from homology"/>
<keyword evidence="4 11" id="KW-0949">S-adenosyl-L-methionine</keyword>
<comment type="catalytic activity">
    <reaction evidence="8">
        <text>N-terminal L-seryl-L-prolyl-L-lysyl-[protein] + 3 S-adenosyl-L-methionine = N-terminal N,N,N-trimethyl-L-seryl-L-prolyl-L-lysyl-[protein] + 3 S-adenosyl-L-homocysteine + 3 H(+)</text>
        <dbReference type="Rhea" id="RHEA:54724"/>
        <dbReference type="Rhea" id="RHEA-COMP:13789"/>
        <dbReference type="Rhea" id="RHEA-COMP:13973"/>
        <dbReference type="ChEBI" id="CHEBI:15378"/>
        <dbReference type="ChEBI" id="CHEBI:57856"/>
        <dbReference type="ChEBI" id="CHEBI:59789"/>
        <dbReference type="ChEBI" id="CHEBI:138061"/>
        <dbReference type="ChEBI" id="CHEBI:138317"/>
        <dbReference type="EC" id="2.1.1.244"/>
    </reaction>
</comment>
<dbReference type="PANTHER" id="PTHR12753:SF0">
    <property type="entry name" value="ALPHA N-TERMINAL PROTEIN METHYLTRANSFERASE 1"/>
    <property type="match status" value="1"/>
</dbReference>
<comment type="similarity">
    <text evidence="1">Belongs to the methyltransferase superfamily. NTM1 family.</text>
</comment>
<organism evidence="12 13">
    <name type="scientific">Trichuris muris</name>
    <name type="common">Mouse whipworm</name>
    <dbReference type="NCBI Taxonomy" id="70415"/>
    <lineage>
        <taxon>Eukaryota</taxon>
        <taxon>Metazoa</taxon>
        <taxon>Ecdysozoa</taxon>
        <taxon>Nematoda</taxon>
        <taxon>Enoplea</taxon>
        <taxon>Dorylaimia</taxon>
        <taxon>Trichinellida</taxon>
        <taxon>Trichuridae</taxon>
        <taxon>Trichuris</taxon>
    </lineage>
</organism>
<evidence type="ECO:0000313" key="13">
    <source>
        <dbReference type="WBParaSite" id="TMUE_3000014458.1"/>
    </source>
</evidence>
<keyword evidence="12" id="KW-1185">Reference proteome</keyword>
<dbReference type="AlphaFoldDB" id="A0A5S6R4V3"/>
<dbReference type="FunFam" id="3.40.50.150:FF:000025">
    <property type="entry name" value="N-terminal Xaa-Pro-Lys N-methyltransferase 1"/>
    <property type="match status" value="1"/>
</dbReference>
<dbReference type="InterPro" id="IPR008576">
    <property type="entry name" value="MeTrfase_NTM1"/>
</dbReference>
<dbReference type="CDD" id="cd02440">
    <property type="entry name" value="AdoMet_MTases"/>
    <property type="match status" value="1"/>
</dbReference>
<feature type="binding site" evidence="11">
    <location>
        <begin position="124"/>
        <end position="125"/>
    </location>
    <ligand>
        <name>S-adenosyl-L-methionine</name>
        <dbReference type="ChEBI" id="CHEBI:59789"/>
    </ligand>
</feature>
<dbReference type="Pfam" id="PF05891">
    <property type="entry name" value="Methyltransf_PK"/>
    <property type="match status" value="1"/>
</dbReference>
<dbReference type="PANTHER" id="PTHR12753">
    <property type="entry name" value="AD-003 - RELATED"/>
    <property type="match status" value="1"/>
</dbReference>
<feature type="binding site" evidence="11">
    <location>
        <position position="78"/>
    </location>
    <ligand>
        <name>S-adenosyl-L-methionine</name>
        <dbReference type="ChEBI" id="CHEBI:59789"/>
    </ligand>
</feature>
<evidence type="ECO:0000256" key="5">
    <source>
        <dbReference type="ARBA" id="ARBA00039112"/>
    </source>
</evidence>
<evidence type="ECO:0000256" key="8">
    <source>
        <dbReference type="ARBA" id="ARBA00047306"/>
    </source>
</evidence>
<feature type="binding site" evidence="11">
    <location>
        <position position="140"/>
    </location>
    <ligand>
        <name>S-adenosyl-L-methionine</name>
        <dbReference type="ChEBI" id="CHEBI:59789"/>
    </ligand>
</feature>
<evidence type="ECO:0000256" key="4">
    <source>
        <dbReference type="ARBA" id="ARBA00022691"/>
    </source>
</evidence>
<feature type="binding site" evidence="11">
    <location>
        <begin position="95"/>
        <end position="97"/>
    </location>
    <ligand>
        <name>S-adenosyl-L-methionine</name>
        <dbReference type="ChEBI" id="CHEBI:59789"/>
    </ligand>
</feature>
<comment type="catalytic activity">
    <reaction evidence="10">
        <text>N-terminal L-alanyl-L-prolyl-L-lysyl-[protein] + 3 S-adenosyl-L-methionine = N-terminal N,N,N-trimethyl-L-alanyl-L-prolyl-L-lysyl-[protein] + 3 S-adenosyl-L-homocysteine + 3 H(+)</text>
        <dbReference type="Rhea" id="RHEA:54712"/>
        <dbReference type="Rhea" id="RHEA-COMP:13785"/>
        <dbReference type="Rhea" id="RHEA-COMP:13971"/>
        <dbReference type="ChEBI" id="CHEBI:15378"/>
        <dbReference type="ChEBI" id="CHEBI:57856"/>
        <dbReference type="ChEBI" id="CHEBI:59789"/>
        <dbReference type="ChEBI" id="CHEBI:138057"/>
        <dbReference type="ChEBI" id="CHEBI:138315"/>
        <dbReference type="EC" id="2.1.1.244"/>
    </reaction>
</comment>
<protein>
    <recommendedName>
        <fullName evidence="6">Alpha N-terminal protein methyltransferase 1</fullName>
        <ecNumber evidence="5">2.1.1.244</ecNumber>
    </recommendedName>
    <alternativeName>
        <fullName evidence="7">X-Pro-Lys N-terminal protein methyltransferase 1</fullName>
    </alternativeName>
</protein>
<evidence type="ECO:0000256" key="1">
    <source>
        <dbReference type="ARBA" id="ARBA00009059"/>
    </source>
</evidence>
<dbReference type="EC" id="2.1.1.244" evidence="5"/>
<evidence type="ECO:0000313" key="12">
    <source>
        <dbReference type="Proteomes" id="UP000046395"/>
    </source>
</evidence>
<feature type="binding site" evidence="11">
    <location>
        <position position="73"/>
    </location>
    <ligand>
        <name>S-adenosyl-L-methionine</name>
        <dbReference type="ChEBI" id="CHEBI:59789"/>
    </ligand>
</feature>
<keyword evidence="2" id="KW-0489">Methyltransferase</keyword>
<sequence>MRLSVSQFLNSMENSVDGYKAAEEYWKGVQPNVRGMLGGLDKLSGIDITGSRQFLDKVVATLSLRRRYALDCGCGIGRVTKAVLCRVFDQIDMVDVTQQFLDASAEYMGDRVNAKVVQKFCCGLQDFAPPPNRYNVIWIQWVSGHLTDRDLQQFLMRCTSGLSSDGGAIVLKENVCSTMEPQYDDVDHSVTRSREYLLRLFNQIGLVVKFEAKQKKFPKDLFEVRSFCLV</sequence>
<evidence type="ECO:0000256" key="7">
    <source>
        <dbReference type="ARBA" id="ARBA00043129"/>
    </source>
</evidence>
<dbReference type="SUPFAM" id="SSF53335">
    <property type="entry name" value="S-adenosyl-L-methionine-dependent methyltransferases"/>
    <property type="match status" value="1"/>
</dbReference>
<dbReference type="InterPro" id="IPR029063">
    <property type="entry name" value="SAM-dependent_MTases_sf"/>
</dbReference>
<evidence type="ECO:0000256" key="9">
    <source>
        <dbReference type="ARBA" id="ARBA00047885"/>
    </source>
</evidence>
<dbReference type="Gene3D" id="3.40.50.150">
    <property type="entry name" value="Vaccinia Virus protein VP39"/>
    <property type="match status" value="1"/>
</dbReference>
<reference evidence="13" key="1">
    <citation type="submission" date="2019-12" db="UniProtKB">
        <authorList>
            <consortium name="WormBaseParasite"/>
        </authorList>
    </citation>
    <scope>IDENTIFICATION</scope>
</reference>
<dbReference type="PIRSF" id="PIRSF016958">
    <property type="entry name" value="DUF858_MeTrfase_lik"/>
    <property type="match status" value="1"/>
</dbReference>
<keyword evidence="3" id="KW-0808">Transferase</keyword>
<dbReference type="STRING" id="70415.A0A5S6R4V3"/>
<dbReference type="GO" id="GO:0005737">
    <property type="term" value="C:cytoplasm"/>
    <property type="evidence" value="ECO:0007669"/>
    <property type="project" value="TreeGrafter"/>
</dbReference>